<proteinExistence type="predicted"/>
<protein>
    <submittedName>
        <fullName evidence="3">Anthranilate synthase component I family protein</fullName>
    </submittedName>
</protein>
<dbReference type="InterPro" id="IPR015890">
    <property type="entry name" value="Chorismate_C"/>
</dbReference>
<evidence type="ECO:0000259" key="2">
    <source>
        <dbReference type="Pfam" id="PF04715"/>
    </source>
</evidence>
<dbReference type="PRINTS" id="PR00095">
    <property type="entry name" value="ANTSNTHASEI"/>
</dbReference>
<dbReference type="Pfam" id="PF00425">
    <property type="entry name" value="Chorismate_bind"/>
    <property type="match status" value="1"/>
</dbReference>
<evidence type="ECO:0000313" key="4">
    <source>
        <dbReference type="Proteomes" id="UP000265801"/>
    </source>
</evidence>
<dbReference type="AlphaFoldDB" id="A0A3A1QRN9"/>
<organism evidence="3 4">
    <name type="scientific">Bacillus salacetis</name>
    <dbReference type="NCBI Taxonomy" id="2315464"/>
    <lineage>
        <taxon>Bacteria</taxon>
        <taxon>Bacillati</taxon>
        <taxon>Bacillota</taxon>
        <taxon>Bacilli</taxon>
        <taxon>Bacillales</taxon>
        <taxon>Bacillaceae</taxon>
        <taxon>Bacillus</taxon>
    </lineage>
</organism>
<dbReference type="InterPro" id="IPR019999">
    <property type="entry name" value="Anth_synth_I-like"/>
</dbReference>
<dbReference type="RefSeq" id="WP_119548657.1">
    <property type="nucleotide sequence ID" value="NZ_QXIR01000029.1"/>
</dbReference>
<evidence type="ECO:0000259" key="1">
    <source>
        <dbReference type="Pfam" id="PF00425"/>
    </source>
</evidence>
<feature type="domain" description="Chorismate-utilising enzyme C-terminal" evidence="1">
    <location>
        <begin position="195"/>
        <end position="448"/>
    </location>
</feature>
<name>A0A3A1QRN9_9BACI</name>
<feature type="domain" description="Anthranilate synthase component I N-terminal" evidence="2">
    <location>
        <begin position="21"/>
        <end position="149"/>
    </location>
</feature>
<reference evidence="3 4" key="1">
    <citation type="submission" date="2018-09" db="EMBL/GenBank/DDBJ databases">
        <title>Bacillus saliacetes sp. nov., isolated from Thai shrimp paste (Ka-pi).</title>
        <authorList>
            <person name="Daroonpunt R."/>
            <person name="Tanasupawat S."/>
            <person name="Yiamsombut S."/>
        </authorList>
    </citation>
    <scope>NUCLEOTIDE SEQUENCE [LARGE SCALE GENOMIC DNA]</scope>
    <source>
        <strain evidence="3 4">SKP7-4</strain>
    </source>
</reference>
<keyword evidence="4" id="KW-1185">Reference proteome</keyword>
<gene>
    <name evidence="3" type="ORF">D3H55_17740</name>
</gene>
<comment type="caution">
    <text evidence="3">The sequence shown here is derived from an EMBL/GenBank/DDBJ whole genome shotgun (WGS) entry which is preliminary data.</text>
</comment>
<dbReference type="PANTHER" id="PTHR11236">
    <property type="entry name" value="AMINOBENZOATE/ANTHRANILATE SYNTHASE"/>
    <property type="match status" value="1"/>
</dbReference>
<sequence length="464" mass="52666">METEQLLYEKIRSSKTAFFQAYELLTEDISHHILLESGRGGRYSVAGFNPASIMDAKDNRVKIIKNGSIEFMDGDPLDVLYSHLHKRHKERDPLLPDFQGGAIGFISYDYVRQIERLESKAEDDLETPDLYYMVFDQWAVYDHQSEEIWVMADREGAETFAGYSDGWKGALEQSLHEEKVPEGNFPIDRKVAMDEDEFISAVERIQHYIREGDVFQVNLSVRQSQELSASPYEIYKKLRELNPSPYMSYVHTPDFQIASGSPELLVKKKGCEVSTRPIAGTRSRGRNEAEDQRLAAELIQNEKERAEHVMLVDLERNDLGRVCRYGSVEVNEFMVIEKYSHVMHIVSNVRGLIASNKNGKDLIRSVFPGGTITGAPKVRTMEVIEELEPVRRGIYTGSIGWIGYNGDMELNIVIRTLFAKDGQAYIQAGAGVVIDSNPKHEYEESLKKAKAVWKAKELAEGANV</sequence>
<dbReference type="OrthoDB" id="9803598at2"/>
<dbReference type="SUPFAM" id="SSF56322">
    <property type="entry name" value="ADC synthase"/>
    <property type="match status" value="1"/>
</dbReference>
<dbReference type="Gene3D" id="3.60.120.10">
    <property type="entry name" value="Anthranilate synthase"/>
    <property type="match status" value="1"/>
</dbReference>
<accession>A0A3A1QRN9</accession>
<dbReference type="EMBL" id="QXIR01000029">
    <property type="protein sequence ID" value="RIW29847.1"/>
    <property type="molecule type" value="Genomic_DNA"/>
</dbReference>
<dbReference type="Proteomes" id="UP000265801">
    <property type="component" value="Unassembled WGS sequence"/>
</dbReference>
<dbReference type="Pfam" id="PF04715">
    <property type="entry name" value="Anth_synt_I_N"/>
    <property type="match status" value="1"/>
</dbReference>
<dbReference type="PANTHER" id="PTHR11236:SF41">
    <property type="entry name" value="AMINODEOXYCHORISMATE SYNTHASE COMPONENT 1"/>
    <property type="match status" value="1"/>
</dbReference>
<dbReference type="GO" id="GO:0000162">
    <property type="term" value="P:L-tryptophan biosynthetic process"/>
    <property type="evidence" value="ECO:0007669"/>
    <property type="project" value="TreeGrafter"/>
</dbReference>
<dbReference type="InterPro" id="IPR006805">
    <property type="entry name" value="Anth_synth_I_N"/>
</dbReference>
<evidence type="ECO:0000313" key="3">
    <source>
        <dbReference type="EMBL" id="RIW29847.1"/>
    </source>
</evidence>
<dbReference type="InterPro" id="IPR005801">
    <property type="entry name" value="ADC_synthase"/>
</dbReference>